<evidence type="ECO:0000313" key="2">
    <source>
        <dbReference type="Proteomes" id="UP000006701"/>
    </source>
</evidence>
<dbReference type="RefSeq" id="XP_001274139.1">
    <property type="nucleotide sequence ID" value="XM_001274138.1"/>
</dbReference>
<reference evidence="1 2" key="1">
    <citation type="journal article" date="2008" name="PLoS Genet.">
        <title>Genomic islands in the pathogenic filamentous fungus Aspergillus fumigatus.</title>
        <authorList>
            <person name="Fedorova N.D."/>
            <person name="Khaldi N."/>
            <person name="Joardar V.S."/>
            <person name="Maiti R."/>
            <person name="Amedeo P."/>
            <person name="Anderson M.J."/>
            <person name="Crabtree J."/>
            <person name="Silva J.C."/>
            <person name="Badger J.H."/>
            <person name="Albarraq A."/>
            <person name="Angiuoli S."/>
            <person name="Bussey H."/>
            <person name="Bowyer P."/>
            <person name="Cotty P.J."/>
            <person name="Dyer P.S."/>
            <person name="Egan A."/>
            <person name="Galens K."/>
            <person name="Fraser-Liggett C.M."/>
            <person name="Haas B.J."/>
            <person name="Inman J.M."/>
            <person name="Kent R."/>
            <person name="Lemieux S."/>
            <person name="Malavazi I."/>
            <person name="Orvis J."/>
            <person name="Roemer T."/>
            <person name="Ronning C.M."/>
            <person name="Sundaram J.P."/>
            <person name="Sutton G."/>
            <person name="Turner G."/>
            <person name="Venter J.C."/>
            <person name="White O.R."/>
            <person name="Whitty B.R."/>
            <person name="Youngman P."/>
            <person name="Wolfe K.H."/>
            <person name="Goldman G.H."/>
            <person name="Wortman J.R."/>
            <person name="Jiang B."/>
            <person name="Denning D.W."/>
            <person name="Nierman W.C."/>
        </authorList>
    </citation>
    <scope>NUCLEOTIDE SEQUENCE [LARGE SCALE GENOMIC DNA]</scope>
    <source>
        <strain evidence="2">ATCC 1007 / CBS 513.65 / DSM 816 / NCTC 3887 / NRRL 1</strain>
    </source>
</reference>
<protein>
    <submittedName>
        <fullName evidence="1">Uncharacterized protein</fullName>
    </submittedName>
</protein>
<dbReference type="AlphaFoldDB" id="A1CAE5"/>
<dbReference type="KEGG" id="act:ACLA_011400"/>
<dbReference type="HOGENOM" id="CLU_3068209_0_0_1"/>
<keyword evidence="2" id="KW-1185">Reference proteome</keyword>
<name>A1CAE5_ASPCL</name>
<gene>
    <name evidence="1" type="ORF">ACLA_011400</name>
</gene>
<accession>A1CAE5</accession>
<organism evidence="1 2">
    <name type="scientific">Aspergillus clavatus (strain ATCC 1007 / CBS 513.65 / DSM 816 / NCTC 3887 / NRRL 1 / QM 1276 / 107)</name>
    <dbReference type="NCBI Taxonomy" id="344612"/>
    <lineage>
        <taxon>Eukaryota</taxon>
        <taxon>Fungi</taxon>
        <taxon>Dikarya</taxon>
        <taxon>Ascomycota</taxon>
        <taxon>Pezizomycotina</taxon>
        <taxon>Eurotiomycetes</taxon>
        <taxon>Eurotiomycetidae</taxon>
        <taxon>Eurotiales</taxon>
        <taxon>Aspergillaceae</taxon>
        <taxon>Aspergillus</taxon>
        <taxon>Aspergillus subgen. Fumigati</taxon>
    </lineage>
</organism>
<sequence length="53" mass="5985">MENFGVAGSFERSFKGLAKIKYMYQIITYAVDLRSVSTPSRINEWSTSCSQVS</sequence>
<dbReference type="Proteomes" id="UP000006701">
    <property type="component" value="Unassembled WGS sequence"/>
</dbReference>
<proteinExistence type="predicted"/>
<dbReference type="GeneID" id="4706885"/>
<dbReference type="VEuPathDB" id="FungiDB:ACLA_011400"/>
<dbReference type="EMBL" id="DS027049">
    <property type="protein sequence ID" value="EAW12713.1"/>
    <property type="molecule type" value="Genomic_DNA"/>
</dbReference>
<evidence type="ECO:0000313" key="1">
    <source>
        <dbReference type="EMBL" id="EAW12713.1"/>
    </source>
</evidence>